<proteinExistence type="predicted"/>
<dbReference type="EMBL" id="LR904170">
    <property type="protein sequence ID" value="CAD7252637.1"/>
    <property type="molecule type" value="Genomic_DNA"/>
</dbReference>
<evidence type="ECO:0000313" key="2">
    <source>
        <dbReference type="Proteomes" id="UP000677054"/>
    </source>
</evidence>
<gene>
    <name evidence="1" type="ORF">DSTB1V02_LOCUS12395</name>
</gene>
<protein>
    <submittedName>
        <fullName evidence="1">Uncharacterized protein</fullName>
    </submittedName>
</protein>
<evidence type="ECO:0000313" key="1">
    <source>
        <dbReference type="EMBL" id="CAD7252637.1"/>
    </source>
</evidence>
<organism evidence="1">
    <name type="scientific">Darwinula stevensoni</name>
    <dbReference type="NCBI Taxonomy" id="69355"/>
    <lineage>
        <taxon>Eukaryota</taxon>
        <taxon>Metazoa</taxon>
        <taxon>Ecdysozoa</taxon>
        <taxon>Arthropoda</taxon>
        <taxon>Crustacea</taxon>
        <taxon>Oligostraca</taxon>
        <taxon>Ostracoda</taxon>
        <taxon>Podocopa</taxon>
        <taxon>Podocopida</taxon>
        <taxon>Darwinulocopina</taxon>
        <taxon>Darwinuloidea</taxon>
        <taxon>Darwinulidae</taxon>
        <taxon>Darwinula</taxon>
    </lineage>
</organism>
<dbReference type="Proteomes" id="UP000677054">
    <property type="component" value="Unassembled WGS sequence"/>
</dbReference>
<dbReference type="EMBL" id="CAJPEV010004653">
    <property type="protein sequence ID" value="CAG0902128.1"/>
    <property type="molecule type" value="Genomic_DNA"/>
</dbReference>
<name>A0A7R9FS85_9CRUS</name>
<reference evidence="1" key="1">
    <citation type="submission" date="2020-11" db="EMBL/GenBank/DDBJ databases">
        <authorList>
            <person name="Tran Van P."/>
        </authorList>
    </citation>
    <scope>NUCLEOTIDE SEQUENCE</scope>
</reference>
<dbReference type="AlphaFoldDB" id="A0A7R9FS85"/>
<sequence>MKKTHMSGESVKESVSNRAKADSFSPFIFKLDHRFSSLHSVIIGHSMPRWLRREAPKRERKFDVSKLPRMAPTRKCAFTYSPVNVMDGDRRAPPSLCATWSMCLHIYTRKLDVAPIKESELRLRIGRVDDASFPGAISFTVSTVETECAEYSGKNRPGRDARKERLLNRTLKTRLSSTESLKESQIWPEFLLTAEQCRNVTFVTGSSRTPGRTRRHRLLVRLGVRKDSRAQWHSQSLLPLFPHLSLRRANETGCQERN</sequence>
<keyword evidence="2" id="KW-1185">Reference proteome</keyword>
<accession>A0A7R9FS85</accession>